<name>A0ABS5DBN1_9PSEU</name>
<accession>A0ABS5DBN1</accession>
<protein>
    <submittedName>
        <fullName evidence="3">MBL fold metallo-hydrolase</fullName>
    </submittedName>
</protein>
<comment type="caution">
    <text evidence="3">The sequence shown here is derived from an EMBL/GenBank/DDBJ whole genome shotgun (WGS) entry which is preliminary data.</text>
</comment>
<sequence>MRADAGTPANSAPWWRNCSPRPPFPTPSTAPEEAEWYISLKKFVKTRRTAVSDRHAWIEPGVEQVGPGVHRIPLPLPNDGLRAVNVYAIEDSDGLVLIDSGWALEEARTQLEKGLGEIGYDFADVQRFLVTHVHRDHYTLAVQLRRTFGSKISLGAGEQPTMDAILRGGTELAEMRRLQRWGAQELLGKLAEAYGGAPPERKGENPYEQPDEWLHGKVEIPLGSRTLLAVPTPGHTRGHVVFLDADSSTLFSGDHILPHITPSIGVESARPELPLGDFLDSLRLMQTYPDLRLLPAHGPVGGSSHQRIDELLRHHDERLQQTAEVVRDGAGTAYEAALKLGWTRRDKDFADLDLFNQVLAVGETSAHLDLLVTRGELTATANDDVVEYSGQQ</sequence>
<proteinExistence type="predicted"/>
<evidence type="ECO:0000256" key="1">
    <source>
        <dbReference type="SAM" id="MobiDB-lite"/>
    </source>
</evidence>
<dbReference type="SUPFAM" id="SSF56281">
    <property type="entry name" value="Metallo-hydrolase/oxidoreductase"/>
    <property type="match status" value="1"/>
</dbReference>
<dbReference type="PANTHER" id="PTHR23131">
    <property type="entry name" value="ENDORIBONUCLEASE LACTB2"/>
    <property type="match status" value="1"/>
</dbReference>
<dbReference type="PANTHER" id="PTHR23131:SF4">
    <property type="entry name" value="METALLO-BETA-LACTAMASE SUPERFAMILY POTEIN"/>
    <property type="match status" value="1"/>
</dbReference>
<dbReference type="SMART" id="SM00849">
    <property type="entry name" value="Lactamase_B"/>
    <property type="match status" value="1"/>
</dbReference>
<keyword evidence="4" id="KW-1185">Reference proteome</keyword>
<feature type="domain" description="Metallo-beta-lactamase" evidence="2">
    <location>
        <begin position="83"/>
        <end position="297"/>
    </location>
</feature>
<dbReference type="InterPro" id="IPR001279">
    <property type="entry name" value="Metallo-B-lactamas"/>
</dbReference>
<gene>
    <name evidence="3" type="ORF">KBO27_07070</name>
</gene>
<dbReference type="InterPro" id="IPR036388">
    <property type="entry name" value="WH-like_DNA-bd_sf"/>
</dbReference>
<dbReference type="Proteomes" id="UP000674084">
    <property type="component" value="Unassembled WGS sequence"/>
</dbReference>
<evidence type="ECO:0000259" key="2">
    <source>
        <dbReference type="SMART" id="SM00849"/>
    </source>
</evidence>
<organism evidence="3 4">
    <name type="scientific">Saccharopolyspora endophytica</name>
    <dbReference type="NCBI Taxonomy" id="543886"/>
    <lineage>
        <taxon>Bacteria</taxon>
        <taxon>Bacillati</taxon>
        <taxon>Actinomycetota</taxon>
        <taxon>Actinomycetes</taxon>
        <taxon>Pseudonocardiales</taxon>
        <taxon>Pseudonocardiaceae</taxon>
        <taxon>Saccharopolyspora</taxon>
    </lineage>
</organism>
<dbReference type="Gene3D" id="3.60.15.10">
    <property type="entry name" value="Ribonuclease Z/Hydroxyacylglutathione hydrolase-like"/>
    <property type="match status" value="1"/>
</dbReference>
<dbReference type="Pfam" id="PF00753">
    <property type="entry name" value="Lactamase_B"/>
    <property type="match status" value="1"/>
</dbReference>
<reference evidence="3 4" key="1">
    <citation type="submission" date="2021-04" db="EMBL/GenBank/DDBJ databases">
        <title>Whole-genome sequencing of Saccharopolyspora endophytica KCTC 19397.</title>
        <authorList>
            <person name="Ay H."/>
            <person name="Saygin H."/>
            <person name="Sahin N."/>
        </authorList>
    </citation>
    <scope>NUCLEOTIDE SEQUENCE [LARGE SCALE GENOMIC DNA]</scope>
    <source>
        <strain evidence="3 4">KCTC 19397</strain>
    </source>
</reference>
<evidence type="ECO:0000313" key="3">
    <source>
        <dbReference type="EMBL" id="MBQ0923699.1"/>
    </source>
</evidence>
<dbReference type="InterPro" id="IPR036866">
    <property type="entry name" value="RibonucZ/Hydroxyglut_hydro"/>
</dbReference>
<feature type="region of interest" description="Disordered" evidence="1">
    <location>
        <begin position="1"/>
        <end position="28"/>
    </location>
</feature>
<dbReference type="InterPro" id="IPR050662">
    <property type="entry name" value="Sec-metab_biosynth-thioest"/>
</dbReference>
<dbReference type="Gene3D" id="1.10.10.10">
    <property type="entry name" value="Winged helix-like DNA-binding domain superfamily/Winged helix DNA-binding domain"/>
    <property type="match status" value="1"/>
</dbReference>
<dbReference type="EMBL" id="JAGPXE010000002">
    <property type="protein sequence ID" value="MBQ0923699.1"/>
    <property type="molecule type" value="Genomic_DNA"/>
</dbReference>
<evidence type="ECO:0000313" key="4">
    <source>
        <dbReference type="Proteomes" id="UP000674084"/>
    </source>
</evidence>